<name>A0A507EXW3_9FUNG</name>
<dbReference type="STRING" id="246404.A0A507EXW3"/>
<dbReference type="PANTHER" id="PTHR12945">
    <property type="entry name" value="TRANSLATION INITIATION FACTOR EIF3-RELATED"/>
    <property type="match status" value="1"/>
</dbReference>
<keyword evidence="5" id="KW-0539">Nucleus</keyword>
<dbReference type="AlphaFoldDB" id="A0A507EXW3"/>
<evidence type="ECO:0000256" key="3">
    <source>
        <dbReference type="ARBA" id="ARBA00021704"/>
    </source>
</evidence>
<evidence type="ECO:0000256" key="2">
    <source>
        <dbReference type="ARBA" id="ARBA00008320"/>
    </source>
</evidence>
<dbReference type="OrthoDB" id="10254665at2759"/>
<dbReference type="InterPro" id="IPR017423">
    <property type="entry name" value="TRM6"/>
</dbReference>
<comment type="similarity">
    <text evidence="2">Belongs to the TRM6/GCD10 family.</text>
</comment>
<gene>
    <name evidence="7" type="ORF">CcCBS67573_g07316</name>
</gene>
<organism evidence="7 8">
    <name type="scientific">Chytriomyces confervae</name>
    <dbReference type="NCBI Taxonomy" id="246404"/>
    <lineage>
        <taxon>Eukaryota</taxon>
        <taxon>Fungi</taxon>
        <taxon>Fungi incertae sedis</taxon>
        <taxon>Chytridiomycota</taxon>
        <taxon>Chytridiomycota incertae sedis</taxon>
        <taxon>Chytridiomycetes</taxon>
        <taxon>Chytridiales</taxon>
        <taxon>Chytriomycetaceae</taxon>
        <taxon>Chytriomyces</taxon>
    </lineage>
</organism>
<comment type="subcellular location">
    <subcellularLocation>
        <location evidence="1">Nucleus</location>
    </subcellularLocation>
</comment>
<evidence type="ECO:0000256" key="6">
    <source>
        <dbReference type="ARBA" id="ARBA00032319"/>
    </source>
</evidence>
<protein>
    <recommendedName>
        <fullName evidence="3">tRNA (adenine(58)-N(1))-methyltransferase non-catalytic subunit TRM6</fullName>
    </recommendedName>
    <alternativeName>
        <fullName evidence="6">tRNA(m1A58)-methyltransferase subunit TRM6</fullName>
    </alternativeName>
</protein>
<dbReference type="Pfam" id="PF04189">
    <property type="entry name" value="Gcd10p"/>
    <property type="match status" value="1"/>
</dbReference>
<evidence type="ECO:0000313" key="8">
    <source>
        <dbReference type="Proteomes" id="UP000320333"/>
    </source>
</evidence>
<dbReference type="Proteomes" id="UP000320333">
    <property type="component" value="Unassembled WGS sequence"/>
</dbReference>
<reference evidence="7 8" key="1">
    <citation type="journal article" date="2019" name="Sci. Rep.">
        <title>Comparative genomics of chytrid fungi reveal insights into the obligate biotrophic and pathogenic lifestyle of Synchytrium endobioticum.</title>
        <authorList>
            <person name="van de Vossenberg B.T.L.H."/>
            <person name="Warris S."/>
            <person name="Nguyen H.D.T."/>
            <person name="van Gent-Pelzer M.P.E."/>
            <person name="Joly D.L."/>
            <person name="van de Geest H.C."/>
            <person name="Bonants P.J.M."/>
            <person name="Smith D.S."/>
            <person name="Levesque C.A."/>
            <person name="van der Lee T.A.J."/>
        </authorList>
    </citation>
    <scope>NUCLEOTIDE SEQUENCE [LARGE SCALE GENOMIC DNA]</scope>
    <source>
        <strain evidence="7 8">CBS 675.73</strain>
    </source>
</reference>
<dbReference type="PANTHER" id="PTHR12945:SF0">
    <property type="entry name" value="TRNA (ADENINE(58)-N(1))-METHYLTRANSFERASE NON-CATALYTIC SUBUNIT TRM6"/>
    <property type="match status" value="1"/>
</dbReference>
<accession>A0A507EXW3</accession>
<keyword evidence="4" id="KW-0819">tRNA processing</keyword>
<evidence type="ECO:0000256" key="5">
    <source>
        <dbReference type="ARBA" id="ARBA00023242"/>
    </source>
</evidence>
<evidence type="ECO:0000313" key="7">
    <source>
        <dbReference type="EMBL" id="TPX68008.1"/>
    </source>
</evidence>
<dbReference type="GO" id="GO:0031515">
    <property type="term" value="C:tRNA (m1A) methyltransferase complex"/>
    <property type="evidence" value="ECO:0007669"/>
    <property type="project" value="InterPro"/>
</dbReference>
<evidence type="ECO:0000256" key="1">
    <source>
        <dbReference type="ARBA" id="ARBA00004123"/>
    </source>
</evidence>
<proteinExistence type="inferred from homology"/>
<keyword evidence="8" id="KW-1185">Reference proteome</keyword>
<sequence>MAGIIEEGHKVLIRMPSNNCKIIHLKSANLKITLGKFGQFNAASLIGRPFNAAYDILPSGELEMVDPTESIDITIDAEEDAGNNNSYLVARTDSQKLSKEDIEQRKQEALDGHLDSKALIKDLVENSTSFEGKTAFAKQKYIRRKERKFSKKFEALEPSARNLCEYYFTTKPQKTRGVRIDTLSQLMCLGNVMANSNILISDSVGGLLVGGLLERMTFGDMDLGGRLFALLDGDTSNFDVVKDMNFKEGVVDRVLDTLPWTRIDPSSHEVEPLPTPDSTDEAVLLRHAKRVESIAKANALRAKLSEAAFDGLILASQFDPLETIERLAKYVGYSRPVVVFSQYKETLVPAYLMMRASPDYLNAQISETMTREYQVPVSGLGTHPFMQASGSGGFILTATRVFAGDCAAASNNTSNKHAQPTKRRKL</sequence>
<dbReference type="EMBL" id="QEAP01000370">
    <property type="protein sequence ID" value="TPX68008.1"/>
    <property type="molecule type" value="Genomic_DNA"/>
</dbReference>
<dbReference type="GO" id="GO:0005634">
    <property type="term" value="C:nucleus"/>
    <property type="evidence" value="ECO:0007669"/>
    <property type="project" value="UniProtKB-SubCell"/>
</dbReference>
<dbReference type="GO" id="GO:0030488">
    <property type="term" value="P:tRNA methylation"/>
    <property type="evidence" value="ECO:0007669"/>
    <property type="project" value="InterPro"/>
</dbReference>
<evidence type="ECO:0000256" key="4">
    <source>
        <dbReference type="ARBA" id="ARBA00022694"/>
    </source>
</evidence>
<comment type="caution">
    <text evidence="7">The sequence shown here is derived from an EMBL/GenBank/DDBJ whole genome shotgun (WGS) entry which is preliminary data.</text>
</comment>